<proteinExistence type="predicted"/>
<reference evidence="1 2" key="1">
    <citation type="submission" date="2019-01" db="EMBL/GenBank/DDBJ databases">
        <title>Filimonas sp. strain TTM-71.</title>
        <authorList>
            <person name="Chen W.-M."/>
        </authorList>
    </citation>
    <scope>NUCLEOTIDE SEQUENCE [LARGE SCALE GENOMIC DNA]</scope>
    <source>
        <strain evidence="1 2">TTM-71</strain>
    </source>
</reference>
<dbReference type="OrthoDB" id="653743at2"/>
<accession>A0A4Q1D7Q9</accession>
<dbReference type="PROSITE" id="PS51257">
    <property type="entry name" value="PROKAR_LIPOPROTEIN"/>
    <property type="match status" value="1"/>
</dbReference>
<dbReference type="RefSeq" id="WP_129001086.1">
    <property type="nucleotide sequence ID" value="NZ_SDHZ01000001.1"/>
</dbReference>
<name>A0A4Q1D7Q9_9BACT</name>
<gene>
    <name evidence="1" type="ORF">ESB13_00465</name>
</gene>
<evidence type="ECO:0000313" key="1">
    <source>
        <dbReference type="EMBL" id="RXK85334.1"/>
    </source>
</evidence>
<dbReference type="EMBL" id="SDHZ01000001">
    <property type="protein sequence ID" value="RXK85334.1"/>
    <property type="molecule type" value="Genomic_DNA"/>
</dbReference>
<sequence>MQRLYQVMLAFIVVFFACKQKNKPLDGEKPVKISDLVAAYPVIKLPYQIADTNVQKRSDTTAISYKVLAQFIPDSVLAGYTGAIKDKNKIRIRPVGRIEKSNGNYLLTNFTQNKRTTLGVFFFNKENQYLSGMELLKSNYNDNYAHTMMINQEPTFIISREVLAKGSQLQYTRNGFALNEATNEFMKVINESNEDQKKANEILNPIDTFARKNKWSGDYTIDKKNFISVRDGKNTSNYLFFIHFEKNGGQCTGELKGELNLQGDKKAIFRQNGDPCVIDFSFDNTTITVREQGSCGNHRGMRCLFNDTYRKKKKR</sequence>
<evidence type="ECO:0000313" key="2">
    <source>
        <dbReference type="Proteomes" id="UP000290545"/>
    </source>
</evidence>
<protein>
    <submittedName>
        <fullName evidence="1">Uncharacterized protein</fullName>
    </submittedName>
</protein>
<comment type="caution">
    <text evidence="1">The sequence shown here is derived from an EMBL/GenBank/DDBJ whole genome shotgun (WGS) entry which is preliminary data.</text>
</comment>
<organism evidence="1 2">
    <name type="scientific">Filimonas effusa</name>
    <dbReference type="NCBI Taxonomy" id="2508721"/>
    <lineage>
        <taxon>Bacteria</taxon>
        <taxon>Pseudomonadati</taxon>
        <taxon>Bacteroidota</taxon>
        <taxon>Chitinophagia</taxon>
        <taxon>Chitinophagales</taxon>
        <taxon>Chitinophagaceae</taxon>
        <taxon>Filimonas</taxon>
    </lineage>
</organism>
<keyword evidence="2" id="KW-1185">Reference proteome</keyword>
<dbReference type="AlphaFoldDB" id="A0A4Q1D7Q9"/>
<dbReference type="Proteomes" id="UP000290545">
    <property type="component" value="Unassembled WGS sequence"/>
</dbReference>